<dbReference type="FunFam" id="3.20.20.100:FF:000002">
    <property type="entry name" value="2,5-diketo-D-gluconic acid reductase A"/>
    <property type="match status" value="1"/>
</dbReference>
<protein>
    <submittedName>
        <fullName evidence="5">Aldo/keto reductase</fullName>
    </submittedName>
</protein>
<dbReference type="PANTHER" id="PTHR43827:SF3">
    <property type="entry name" value="NADP-DEPENDENT OXIDOREDUCTASE DOMAIN-CONTAINING PROTEIN"/>
    <property type="match status" value="1"/>
</dbReference>
<dbReference type="PROSITE" id="PS00798">
    <property type="entry name" value="ALDOKETO_REDUCTASE_1"/>
    <property type="match status" value="1"/>
</dbReference>
<dbReference type="Proteomes" id="UP001595925">
    <property type="component" value="Unassembled WGS sequence"/>
</dbReference>
<evidence type="ECO:0000259" key="4">
    <source>
        <dbReference type="Pfam" id="PF00248"/>
    </source>
</evidence>
<organism evidence="5 6">
    <name type="scientific">Saliphagus infecundisoli</name>
    <dbReference type="NCBI Taxonomy" id="1849069"/>
    <lineage>
        <taxon>Archaea</taxon>
        <taxon>Methanobacteriati</taxon>
        <taxon>Methanobacteriota</taxon>
        <taxon>Stenosarchaea group</taxon>
        <taxon>Halobacteria</taxon>
        <taxon>Halobacteriales</taxon>
        <taxon>Natrialbaceae</taxon>
        <taxon>Saliphagus</taxon>
    </lineage>
</organism>
<accession>A0ABD5QCA7</accession>
<evidence type="ECO:0000313" key="5">
    <source>
        <dbReference type="EMBL" id="MFC4987421.1"/>
    </source>
</evidence>
<dbReference type="RefSeq" id="WP_224829712.1">
    <property type="nucleotide sequence ID" value="NZ_JAIVEF010000025.1"/>
</dbReference>
<dbReference type="SUPFAM" id="SSF51430">
    <property type="entry name" value="NAD(P)-linked oxidoreductase"/>
    <property type="match status" value="1"/>
</dbReference>
<proteinExistence type="inferred from homology"/>
<dbReference type="InterPro" id="IPR023210">
    <property type="entry name" value="NADP_OxRdtase_dom"/>
</dbReference>
<dbReference type="InterPro" id="IPR020471">
    <property type="entry name" value="AKR"/>
</dbReference>
<name>A0ABD5QCA7_9EURY</name>
<sequence length="270" mass="29631">MNYVTAQGVDVPAIGLGTYQLRGNECTSVVETALEMGYRHIDTAEFYSNQAAVGDAIAGAPVDREELFVTTKIWKTNLKYDQAVASATESLEKLDIGYIDLLLIHWPNTSVPTAETVQALNHLQEEGVGRHIGVSNFSVAQLEDAVEASETPILANQIPYNPMTDQSDLLEWCVSEDVLLTAYSPLGKGSVVGNETLATIGQRYEKSAPQVALRWLIQQPMVAAIPKASSRDHLAANLDVFDFELTSTEMEQIFDLQGGLLSQLRRKLEF</sequence>
<dbReference type="PRINTS" id="PR00069">
    <property type="entry name" value="ALDKETRDTASE"/>
</dbReference>
<comment type="similarity">
    <text evidence="1">Belongs to the aldo/keto reductase family.</text>
</comment>
<dbReference type="InterPro" id="IPR036812">
    <property type="entry name" value="NAD(P)_OxRdtase_dom_sf"/>
</dbReference>
<dbReference type="Pfam" id="PF00248">
    <property type="entry name" value="Aldo_ket_red"/>
    <property type="match status" value="1"/>
</dbReference>
<dbReference type="PIRSF" id="PIRSF000097">
    <property type="entry name" value="AKR"/>
    <property type="match status" value="1"/>
</dbReference>
<reference evidence="5 6" key="1">
    <citation type="journal article" date="2019" name="Int. J. Syst. Evol. Microbiol.">
        <title>The Global Catalogue of Microorganisms (GCM) 10K type strain sequencing project: providing services to taxonomists for standard genome sequencing and annotation.</title>
        <authorList>
            <consortium name="The Broad Institute Genomics Platform"/>
            <consortium name="The Broad Institute Genome Sequencing Center for Infectious Disease"/>
            <person name="Wu L."/>
            <person name="Ma J."/>
        </authorList>
    </citation>
    <scope>NUCLEOTIDE SEQUENCE [LARGE SCALE GENOMIC DNA]</scope>
    <source>
        <strain evidence="5 6">CGMCC 1.15824</strain>
    </source>
</reference>
<evidence type="ECO:0000256" key="1">
    <source>
        <dbReference type="ARBA" id="ARBA00007905"/>
    </source>
</evidence>
<gene>
    <name evidence="5" type="ORF">ACFPFO_06530</name>
</gene>
<dbReference type="AlphaFoldDB" id="A0ABD5QCA7"/>
<evidence type="ECO:0000256" key="2">
    <source>
        <dbReference type="ARBA" id="ARBA00022857"/>
    </source>
</evidence>
<feature type="domain" description="NADP-dependent oxidoreductase" evidence="4">
    <location>
        <begin position="14"/>
        <end position="253"/>
    </location>
</feature>
<comment type="caution">
    <text evidence="5">The sequence shown here is derived from an EMBL/GenBank/DDBJ whole genome shotgun (WGS) entry which is preliminary data.</text>
</comment>
<keyword evidence="6" id="KW-1185">Reference proteome</keyword>
<dbReference type="EMBL" id="JBHSJG010000024">
    <property type="protein sequence ID" value="MFC4987421.1"/>
    <property type="molecule type" value="Genomic_DNA"/>
</dbReference>
<dbReference type="PANTHER" id="PTHR43827">
    <property type="entry name" value="2,5-DIKETO-D-GLUCONIC ACID REDUCTASE"/>
    <property type="match status" value="1"/>
</dbReference>
<evidence type="ECO:0000256" key="3">
    <source>
        <dbReference type="ARBA" id="ARBA00023002"/>
    </source>
</evidence>
<dbReference type="InterPro" id="IPR018170">
    <property type="entry name" value="Aldo/ket_reductase_CS"/>
</dbReference>
<dbReference type="GO" id="GO:0016616">
    <property type="term" value="F:oxidoreductase activity, acting on the CH-OH group of donors, NAD or NADP as acceptor"/>
    <property type="evidence" value="ECO:0007669"/>
    <property type="project" value="UniProtKB-ARBA"/>
</dbReference>
<keyword evidence="3" id="KW-0560">Oxidoreductase</keyword>
<dbReference type="PROSITE" id="PS00062">
    <property type="entry name" value="ALDOKETO_REDUCTASE_2"/>
    <property type="match status" value="1"/>
</dbReference>
<dbReference type="Gene3D" id="3.20.20.100">
    <property type="entry name" value="NADP-dependent oxidoreductase domain"/>
    <property type="match status" value="1"/>
</dbReference>
<evidence type="ECO:0000313" key="6">
    <source>
        <dbReference type="Proteomes" id="UP001595925"/>
    </source>
</evidence>
<keyword evidence="2" id="KW-0521">NADP</keyword>